<feature type="transmembrane region" description="Helical" evidence="5">
    <location>
        <begin position="253"/>
        <end position="273"/>
    </location>
</feature>
<evidence type="ECO:0000256" key="3">
    <source>
        <dbReference type="ARBA" id="ARBA00022989"/>
    </source>
</evidence>
<dbReference type="InterPro" id="IPR001958">
    <property type="entry name" value="Tet-R_TetA/multi-R_MdtG-like"/>
</dbReference>
<evidence type="ECO:0000259" key="7">
    <source>
        <dbReference type="PROSITE" id="PS50850"/>
    </source>
</evidence>
<reference evidence="8 9" key="1">
    <citation type="submission" date="2017-01" db="EMBL/GenBank/DDBJ databases">
        <authorList>
            <person name="Mah S.A."/>
            <person name="Swanson W.J."/>
            <person name="Moy G.W."/>
            <person name="Vacquier V.D."/>
        </authorList>
    </citation>
    <scope>NUCLEOTIDE SEQUENCE [LARGE SCALE GENOMIC DNA]</scope>
    <source>
        <strain evidence="8 9">DSM 11589</strain>
    </source>
</reference>
<dbReference type="AlphaFoldDB" id="A0A1N7L181"/>
<dbReference type="OrthoDB" id="9764259at2"/>
<feature type="transmembrane region" description="Helical" evidence="5">
    <location>
        <begin position="340"/>
        <end position="364"/>
    </location>
</feature>
<feature type="transmembrane region" description="Helical" evidence="5">
    <location>
        <begin position="370"/>
        <end position="386"/>
    </location>
</feature>
<dbReference type="Pfam" id="PF07690">
    <property type="entry name" value="MFS_1"/>
    <property type="match status" value="1"/>
</dbReference>
<evidence type="ECO:0000313" key="8">
    <source>
        <dbReference type="EMBL" id="SIS67609.1"/>
    </source>
</evidence>
<dbReference type="PANTHER" id="PTHR23546:SF1">
    <property type="entry name" value="MEMBRANE PROTEIN"/>
    <property type="match status" value="1"/>
</dbReference>
<feature type="transmembrane region" description="Helical" evidence="5">
    <location>
        <begin position="309"/>
        <end position="333"/>
    </location>
</feature>
<name>A0A1N7L181_9PROT</name>
<feature type="transmembrane region" description="Helical" evidence="5">
    <location>
        <begin position="173"/>
        <end position="191"/>
    </location>
</feature>
<dbReference type="RefSeq" id="WP_076399702.1">
    <property type="nucleotide sequence ID" value="NZ_FTOA01000003.1"/>
</dbReference>
<feature type="signal peptide" evidence="6">
    <location>
        <begin position="1"/>
        <end position="27"/>
    </location>
</feature>
<keyword evidence="4 5" id="KW-0472">Membrane</keyword>
<comment type="subcellular location">
    <subcellularLocation>
        <location evidence="1">Membrane</location>
        <topology evidence="1">Multi-pass membrane protein</topology>
    </subcellularLocation>
</comment>
<keyword evidence="6" id="KW-0732">Signal</keyword>
<evidence type="ECO:0000256" key="5">
    <source>
        <dbReference type="SAM" id="Phobius"/>
    </source>
</evidence>
<evidence type="ECO:0000256" key="2">
    <source>
        <dbReference type="ARBA" id="ARBA00022692"/>
    </source>
</evidence>
<evidence type="ECO:0000256" key="6">
    <source>
        <dbReference type="SAM" id="SignalP"/>
    </source>
</evidence>
<accession>A0A1N7L181</accession>
<dbReference type="Proteomes" id="UP000185678">
    <property type="component" value="Unassembled WGS sequence"/>
</dbReference>
<dbReference type="STRING" id="80876.SAMN05421779_10344"/>
<dbReference type="InterPro" id="IPR036259">
    <property type="entry name" value="MFS_trans_sf"/>
</dbReference>
<dbReference type="PRINTS" id="PR01035">
    <property type="entry name" value="TCRTETA"/>
</dbReference>
<dbReference type="InterPro" id="IPR011701">
    <property type="entry name" value="MFS"/>
</dbReference>
<feature type="transmembrane region" description="Helical" evidence="5">
    <location>
        <begin position="219"/>
        <end position="241"/>
    </location>
</feature>
<keyword evidence="3 5" id="KW-1133">Transmembrane helix</keyword>
<dbReference type="Gene3D" id="1.20.1250.20">
    <property type="entry name" value="MFS general substrate transporter like domains"/>
    <property type="match status" value="1"/>
</dbReference>
<feature type="transmembrane region" description="Helical" evidence="5">
    <location>
        <begin position="145"/>
        <end position="167"/>
    </location>
</feature>
<keyword evidence="9" id="KW-1185">Reference proteome</keyword>
<gene>
    <name evidence="8" type="ORF">SAMN05421779_10344</name>
</gene>
<feature type="chain" id="PRO_5009943228" evidence="6">
    <location>
        <begin position="28"/>
        <end position="396"/>
    </location>
</feature>
<evidence type="ECO:0000256" key="1">
    <source>
        <dbReference type="ARBA" id="ARBA00004141"/>
    </source>
</evidence>
<dbReference type="InterPro" id="IPR020846">
    <property type="entry name" value="MFS_dom"/>
</dbReference>
<dbReference type="GO" id="GO:0022857">
    <property type="term" value="F:transmembrane transporter activity"/>
    <property type="evidence" value="ECO:0007669"/>
    <property type="project" value="InterPro"/>
</dbReference>
<dbReference type="PANTHER" id="PTHR23546">
    <property type="entry name" value="TRANSPORT PROTEIN"/>
    <property type="match status" value="1"/>
</dbReference>
<evidence type="ECO:0000256" key="4">
    <source>
        <dbReference type="ARBA" id="ARBA00023136"/>
    </source>
</evidence>
<sequence length="396" mass="40550">MFPSRAFSLAPLVVQSFACSMAMMAFAALVGPIGRTVGLSPWQMGTVVTLSGMAWVLAAPLWGRASDRLGRRPVLLTGIMGFALSYLVLCLFIAWSLRTLPAEGLILLGLVLARSVGGVFFAAVPAASVALIADHVPAERRTRAMATMGMANGASMVIGPAVVGLMAPWGIEAPLLVICLLPLLAAGVLWWRVPHAAPVSGTTSLPPPRLQDPRLRLPLLAAFASMASVAVAQVVVGFYVIDRLALSPQQGAQAAGMVLATVGVSLVLTQALVRHLSMSPVWLIRWGAICAALGFLAAGMASSVPLLCVGYGVAAMGMGMIWPSVSVLAAGAVEAHEQGAAAGAIAAAQGLGTVVGPLLGTGIYALQASGPYWLVATVMAAVAIFAQNTPKNGGME</sequence>
<dbReference type="PROSITE" id="PS50850">
    <property type="entry name" value="MFS"/>
    <property type="match status" value="1"/>
</dbReference>
<feature type="domain" description="Major facilitator superfamily (MFS) profile" evidence="7">
    <location>
        <begin position="8"/>
        <end position="394"/>
    </location>
</feature>
<dbReference type="EMBL" id="FTOA01000003">
    <property type="protein sequence ID" value="SIS67609.1"/>
    <property type="molecule type" value="Genomic_DNA"/>
</dbReference>
<feature type="transmembrane region" description="Helical" evidence="5">
    <location>
        <begin position="43"/>
        <end position="62"/>
    </location>
</feature>
<organism evidence="8 9">
    <name type="scientific">Insolitispirillum peregrinum</name>
    <dbReference type="NCBI Taxonomy" id="80876"/>
    <lineage>
        <taxon>Bacteria</taxon>
        <taxon>Pseudomonadati</taxon>
        <taxon>Pseudomonadota</taxon>
        <taxon>Alphaproteobacteria</taxon>
        <taxon>Rhodospirillales</taxon>
        <taxon>Novispirillaceae</taxon>
        <taxon>Insolitispirillum</taxon>
    </lineage>
</organism>
<dbReference type="GO" id="GO:0016020">
    <property type="term" value="C:membrane"/>
    <property type="evidence" value="ECO:0007669"/>
    <property type="project" value="UniProtKB-SubCell"/>
</dbReference>
<protein>
    <submittedName>
        <fullName evidence="8">Predicted arabinose efflux permease, MFS family</fullName>
    </submittedName>
</protein>
<dbReference type="SUPFAM" id="SSF103473">
    <property type="entry name" value="MFS general substrate transporter"/>
    <property type="match status" value="1"/>
</dbReference>
<feature type="transmembrane region" description="Helical" evidence="5">
    <location>
        <begin position="107"/>
        <end position="133"/>
    </location>
</feature>
<keyword evidence="2 5" id="KW-0812">Transmembrane</keyword>
<feature type="transmembrane region" description="Helical" evidence="5">
    <location>
        <begin position="282"/>
        <end position="303"/>
    </location>
</feature>
<evidence type="ECO:0000313" key="9">
    <source>
        <dbReference type="Proteomes" id="UP000185678"/>
    </source>
</evidence>
<feature type="transmembrane region" description="Helical" evidence="5">
    <location>
        <begin position="74"/>
        <end position="95"/>
    </location>
</feature>
<proteinExistence type="predicted"/>